<dbReference type="Proteomes" id="UP000188181">
    <property type="component" value="Chromosome"/>
</dbReference>
<dbReference type="OrthoDB" id="9796465at2"/>
<feature type="domain" description="Damage-control phosphatase ARMT1-like metal-binding" evidence="1">
    <location>
        <begin position="5"/>
        <end position="278"/>
    </location>
</feature>
<proteinExistence type="predicted"/>
<accession>A0A1Q2MFE2</accession>
<dbReference type="EMBL" id="CP019646">
    <property type="protein sequence ID" value="AQQ71379.1"/>
    <property type="molecule type" value="Genomic_DNA"/>
</dbReference>
<dbReference type="InterPro" id="IPR036075">
    <property type="entry name" value="ARMT-1-like_metal-bd_sf"/>
</dbReference>
<dbReference type="Gene3D" id="1.10.8.380">
    <property type="entry name" value="Uncharacterised protein PF01937, DUF89, domain 1"/>
    <property type="match status" value="1"/>
</dbReference>
<sequence>MNIYLDCIPCFIRQALDAARLATDEQDIQEQVLRDALCLAADVDMTLSPPAIAQQIHRRIRSIVGSEDPYFEMKQRFNRLAMEIFSELESDIAESANPLETAMRLAIAGNIIDCGVKSSIPEKEIRKVINESLTADFEAGELDNFRRDVANAESILYLTDNAGEIVFDKLLIEQLPTEKITVAVRGFPVINDATMEDAEFAGLTDMVKVIDNGSDGPGTILDTCSDEFLDCFNAASLVIAKGQGNYESLSDVDKDIFFILKVKCPVIASDIGCEVGKMILKR</sequence>
<name>A0A1Q2MFE2_9BACT</name>
<dbReference type="SUPFAM" id="SSF111321">
    <property type="entry name" value="AF1104-like"/>
    <property type="match status" value="1"/>
</dbReference>
<organism evidence="2 3">
    <name type="scientific">Limihaloglobus sulfuriphilus</name>
    <dbReference type="NCBI Taxonomy" id="1851148"/>
    <lineage>
        <taxon>Bacteria</taxon>
        <taxon>Pseudomonadati</taxon>
        <taxon>Planctomycetota</taxon>
        <taxon>Phycisphaerae</taxon>
        <taxon>Sedimentisphaerales</taxon>
        <taxon>Sedimentisphaeraceae</taxon>
        <taxon>Limihaloglobus</taxon>
    </lineage>
</organism>
<dbReference type="InterPro" id="IPR002791">
    <property type="entry name" value="ARMT1-like_metal-bd"/>
</dbReference>
<keyword evidence="3" id="KW-1185">Reference proteome</keyword>
<gene>
    <name evidence="2" type="ORF">SMSP2_01752</name>
</gene>
<dbReference type="RefSeq" id="WP_146683562.1">
    <property type="nucleotide sequence ID" value="NZ_CP019646.1"/>
</dbReference>
<protein>
    <recommendedName>
        <fullName evidence="1">Damage-control phosphatase ARMT1-like metal-binding domain-containing protein</fullName>
    </recommendedName>
</protein>
<dbReference type="AlphaFoldDB" id="A0A1Q2MFE2"/>
<dbReference type="KEGG" id="pbas:SMSP2_01752"/>
<reference evidence="3" key="1">
    <citation type="submission" date="2017-02" db="EMBL/GenBank/DDBJ databases">
        <title>Comparative genomics and description of representatives of a novel lineage of planctomycetes thriving in anoxic sediments.</title>
        <authorList>
            <person name="Spring S."/>
            <person name="Bunk B."/>
            <person name="Sproer C."/>
        </authorList>
    </citation>
    <scope>NUCLEOTIDE SEQUENCE [LARGE SCALE GENOMIC DNA]</scope>
    <source>
        <strain evidence="3">SM-Chi-D1</strain>
    </source>
</reference>
<evidence type="ECO:0000259" key="1">
    <source>
        <dbReference type="Pfam" id="PF01937"/>
    </source>
</evidence>
<evidence type="ECO:0000313" key="3">
    <source>
        <dbReference type="Proteomes" id="UP000188181"/>
    </source>
</evidence>
<dbReference type="Gene3D" id="1.10.285.20">
    <property type="entry name" value="Uncharacterised protein PF01937, DUF89, domain 2"/>
    <property type="match status" value="1"/>
</dbReference>
<dbReference type="InterPro" id="IPR014444">
    <property type="entry name" value="PH1575-like"/>
</dbReference>
<dbReference type="Gene3D" id="3.40.50.10880">
    <property type="entry name" value="Uncharacterised protein PF01937, DUF89, domain 3"/>
    <property type="match status" value="1"/>
</dbReference>
<dbReference type="PIRSF" id="PIRSF006593">
    <property type="entry name" value="UCP006593"/>
    <property type="match status" value="1"/>
</dbReference>
<dbReference type="STRING" id="1851148.SMSP2_01752"/>
<dbReference type="Pfam" id="PF01937">
    <property type="entry name" value="ARMT1-like_dom"/>
    <property type="match status" value="1"/>
</dbReference>
<evidence type="ECO:0000313" key="2">
    <source>
        <dbReference type="EMBL" id="AQQ71379.1"/>
    </source>
</evidence>